<protein>
    <recommendedName>
        <fullName evidence="3">LppX_LprAFG lipoprotein</fullName>
    </recommendedName>
</protein>
<proteinExistence type="predicted"/>
<dbReference type="AlphaFoldDB" id="A0A5R9ADM1"/>
<evidence type="ECO:0008006" key="3">
    <source>
        <dbReference type="Google" id="ProtNLM"/>
    </source>
</evidence>
<reference evidence="1 2" key="1">
    <citation type="submission" date="2019-05" db="EMBL/GenBank/DDBJ databases">
        <title>Nesterenkonia sp. GY239, isolated from the Southern Atlantic Ocean.</title>
        <authorList>
            <person name="Zhang G."/>
        </authorList>
    </citation>
    <scope>NUCLEOTIDE SEQUENCE [LARGE SCALE GENOMIC DNA]</scope>
    <source>
        <strain evidence="1 2">GY239</strain>
    </source>
</reference>
<comment type="caution">
    <text evidence="1">The sequence shown here is derived from an EMBL/GenBank/DDBJ whole genome shotgun (WGS) entry which is preliminary data.</text>
</comment>
<dbReference type="Proteomes" id="UP000306544">
    <property type="component" value="Unassembled WGS sequence"/>
</dbReference>
<dbReference type="RefSeq" id="WP_138170035.1">
    <property type="nucleotide sequence ID" value="NZ_VAWA01000006.1"/>
</dbReference>
<dbReference type="EMBL" id="VAWA01000006">
    <property type="protein sequence ID" value="TLP76892.1"/>
    <property type="molecule type" value="Genomic_DNA"/>
</dbReference>
<name>A0A5R9ADM1_9MICC</name>
<dbReference type="OrthoDB" id="4963327at2"/>
<evidence type="ECO:0000313" key="2">
    <source>
        <dbReference type="Proteomes" id="UP000306544"/>
    </source>
</evidence>
<accession>A0A5R9ADM1</accession>
<evidence type="ECO:0000313" key="1">
    <source>
        <dbReference type="EMBL" id="TLP76892.1"/>
    </source>
</evidence>
<organism evidence="1 2">
    <name type="scientific">Nesterenkonia sphaerica</name>
    <dbReference type="NCBI Taxonomy" id="1804988"/>
    <lineage>
        <taxon>Bacteria</taxon>
        <taxon>Bacillati</taxon>
        <taxon>Actinomycetota</taxon>
        <taxon>Actinomycetes</taxon>
        <taxon>Micrococcales</taxon>
        <taxon>Micrococcaceae</taxon>
        <taxon>Nesterenkonia</taxon>
    </lineage>
</organism>
<gene>
    <name evidence="1" type="ORF">FEF27_06525</name>
</gene>
<sequence>MSSTYVTVQRAGQSAALSLVAAGTLVLTSCGEEQPPPLEKIADTILESVEEAESFTVRTDGDWEAAFAADPMLDNVDADPDEQEVLMHFTGGGDQIFMQVHVLDVEWDMLFIRPEATAYMPVASFLDLMELGAEAEGEDINSFIDAEGFRADAGGRWLIIEDVPDSEMQDLELSYLLAEHGFDDGPSLAEQFASDGELDERGDTSVWVYDGEDEAELVVVADSENPYFVELSFYDDDIHVTERYSNWNEAPEPETPPTDELMTERELQDLMMRHIVF</sequence>
<keyword evidence="2" id="KW-1185">Reference proteome</keyword>